<dbReference type="SUPFAM" id="SSF82714">
    <property type="entry name" value="Multidrug efflux transporter AcrB TolC docking domain, DN and DC subdomains"/>
    <property type="match status" value="2"/>
</dbReference>
<sequence>MGGLVRFCIKRPVFTWAMVLVLVLLGVSSYNQLAVALLPKVDIPVVVVQTVYRGASPNEIEQLVTKPIEDAIADLEGLDKITSYSAESNSFVVLEMEVDVNVDQALVDVSNKVKSARNKLPDGVDEPIFRKVDINAQAFMVVAFTSSLPEKEAKKIIEDNIVPRLSRVDGVGQTSVTGGRDREIRILLDPVALSEYRVSIQTLAAVVAANNVTNPSGYITQEKDETWLRLIGEFNRVEELENIMIPTASGNPVRVRDLGTVVDGEQDVRSIARVNGNPVVQLRISARPNSDVVRAGELVKKELGAIMKTMPDFTAEIPFDDTKFIESSVKNVLRDMGFGILLTVVVLYLFLKRFSATFIVSVAMPVALFATFMPLAMHGYSLNIMSSLGLAISMGVLVNNSILIIENIYRFRDMGYSPEEAAEKGTVEISLSVIAGTATNLGVFLPVAIMRGIAGQFLVQYAMTIVYATLFSLWVSLTLTPSMAARIKSDKGTPRLGRILCGWWDWFYSGFEELFLFSLRRALAHPLITIVIFLGLTYGAFRMGGLIGSEMMPRTDSGVMTVSITLPSNTPVFVTQDRVKEIENHIRQTLPSLKYVVSTVGASGRNQGTHKATVEAYFTEDPDRPSTMEMADRIRPFVNSMPGVDGAVSGFRQNMGGGKPIQLVVRGEELETLYRIAETIRDRIRHVPGIVDAGIDVEMGKPELQILPVRWRLSQFGIDMTTLSHVIYGYLVGMDAGKFRQEGFEYDIKARISPDKAKDIFKVQDLPIMTTYGLMPLKEFAEVQWRDGPTEVVRKDRQKAVTVEADARYISVGEATVNARRAIADLALPEGYSIDYGGDAEFMEETFGELGRALFIAIGLTFIIIAAILESWFFAFVIILTVPLAALGVIPSMLLSGVSISMFALIGLIMLVGLVVNNAIVVIDYAETRRKEEGEPAATAIEKACAIRLRMLFMAISAAVISMVPLALGTGQGGALRQPIAFVAIGGLVAGGIIALLVVPAVYKLYWGFRERRAARKAQAAAASE</sequence>
<keyword evidence="1" id="KW-0812">Transmembrane</keyword>
<feature type="transmembrane region" description="Helical" evidence="1">
    <location>
        <begin position="947"/>
        <end position="968"/>
    </location>
</feature>
<proteinExistence type="predicted"/>
<dbReference type="PRINTS" id="PR00702">
    <property type="entry name" value="ACRIFLAVINRP"/>
</dbReference>
<feature type="transmembrane region" description="Helical" evidence="1">
    <location>
        <begin position="13"/>
        <end position="30"/>
    </location>
</feature>
<feature type="transmembrane region" description="Helical" evidence="1">
    <location>
        <begin position="900"/>
        <end position="926"/>
    </location>
</feature>
<dbReference type="AlphaFoldDB" id="A0A4R8MH51"/>
<organism evidence="2 3">
    <name type="scientific">Aminivibrio pyruvatiphilus</name>
    <dbReference type="NCBI Taxonomy" id="1005740"/>
    <lineage>
        <taxon>Bacteria</taxon>
        <taxon>Thermotogati</taxon>
        <taxon>Synergistota</taxon>
        <taxon>Synergistia</taxon>
        <taxon>Synergistales</taxon>
        <taxon>Aminobacteriaceae</taxon>
        <taxon>Aminivibrio</taxon>
    </lineage>
</organism>
<dbReference type="GO" id="GO:0042910">
    <property type="term" value="F:xenobiotic transmembrane transporter activity"/>
    <property type="evidence" value="ECO:0007669"/>
    <property type="project" value="TreeGrafter"/>
</dbReference>
<comment type="caution">
    <text evidence="2">The sequence shown here is derived from an EMBL/GenBank/DDBJ whole genome shotgun (WGS) entry which is preliminary data.</text>
</comment>
<dbReference type="InterPro" id="IPR001036">
    <property type="entry name" value="Acrflvin-R"/>
</dbReference>
<feature type="transmembrane region" description="Helical" evidence="1">
    <location>
        <begin position="332"/>
        <end position="351"/>
    </location>
</feature>
<dbReference type="Gene3D" id="3.30.70.1430">
    <property type="entry name" value="Multidrug efflux transporter AcrB pore domain"/>
    <property type="match status" value="2"/>
</dbReference>
<name>A0A4R8MH51_9BACT</name>
<protein>
    <submittedName>
        <fullName evidence="2">HAE1 family hydrophobic/amphiphilic exporter-1</fullName>
    </submittedName>
</protein>
<evidence type="ECO:0000313" key="3">
    <source>
        <dbReference type="Proteomes" id="UP000295066"/>
    </source>
</evidence>
<dbReference type="RefSeq" id="WP_133956257.1">
    <property type="nucleotide sequence ID" value="NZ_SORI01000002.1"/>
</dbReference>
<feature type="transmembrane region" description="Helical" evidence="1">
    <location>
        <begin position="457"/>
        <end position="477"/>
    </location>
</feature>
<keyword evidence="1" id="KW-0472">Membrane</keyword>
<feature type="transmembrane region" description="Helical" evidence="1">
    <location>
        <begin position="357"/>
        <end position="376"/>
    </location>
</feature>
<dbReference type="PANTHER" id="PTHR32063:SF0">
    <property type="entry name" value="SWARMING MOTILITY PROTEIN SWRC"/>
    <property type="match status" value="1"/>
</dbReference>
<dbReference type="EMBL" id="SORI01000002">
    <property type="protein sequence ID" value="TDY63265.1"/>
    <property type="molecule type" value="Genomic_DNA"/>
</dbReference>
<dbReference type="Gene3D" id="3.30.70.1440">
    <property type="entry name" value="Multidrug efflux transporter AcrB pore domain"/>
    <property type="match status" value="1"/>
</dbReference>
<accession>A0A4R8MH51</accession>
<evidence type="ECO:0000256" key="1">
    <source>
        <dbReference type="SAM" id="Phobius"/>
    </source>
</evidence>
<dbReference type="OrthoDB" id="9757876at2"/>
<dbReference type="Gene3D" id="3.30.2090.10">
    <property type="entry name" value="Multidrug efflux transporter AcrB TolC docking domain, DN and DC subdomains"/>
    <property type="match status" value="2"/>
</dbReference>
<keyword evidence="3" id="KW-1185">Reference proteome</keyword>
<keyword evidence="1" id="KW-1133">Transmembrane helix</keyword>
<gene>
    <name evidence="2" type="ORF">C8D99_102246</name>
</gene>
<dbReference type="PANTHER" id="PTHR32063">
    <property type="match status" value="1"/>
</dbReference>
<dbReference type="SUPFAM" id="SSF82866">
    <property type="entry name" value="Multidrug efflux transporter AcrB transmembrane domain"/>
    <property type="match status" value="2"/>
</dbReference>
<feature type="transmembrane region" description="Helical" evidence="1">
    <location>
        <begin position="980"/>
        <end position="1003"/>
    </location>
</feature>
<dbReference type="Gene3D" id="3.30.70.1320">
    <property type="entry name" value="Multidrug efflux transporter AcrB pore domain like"/>
    <property type="match status" value="1"/>
</dbReference>
<reference evidence="2 3" key="1">
    <citation type="submission" date="2019-03" db="EMBL/GenBank/DDBJ databases">
        <title>Genomic Encyclopedia of Type Strains, Phase IV (KMG-IV): sequencing the most valuable type-strain genomes for metagenomic binning, comparative biology and taxonomic classification.</title>
        <authorList>
            <person name="Goeker M."/>
        </authorList>
    </citation>
    <scope>NUCLEOTIDE SEQUENCE [LARGE SCALE GENOMIC DNA]</scope>
    <source>
        <strain evidence="2 3">DSM 25964</strain>
    </source>
</reference>
<dbReference type="Gene3D" id="1.20.1640.10">
    <property type="entry name" value="Multidrug efflux transporter AcrB transmembrane domain"/>
    <property type="match status" value="2"/>
</dbReference>
<feature type="transmembrane region" description="Helical" evidence="1">
    <location>
        <begin position="388"/>
        <end position="409"/>
    </location>
</feature>
<feature type="transmembrane region" description="Helical" evidence="1">
    <location>
        <begin position="429"/>
        <end position="450"/>
    </location>
</feature>
<evidence type="ECO:0000313" key="2">
    <source>
        <dbReference type="EMBL" id="TDY63265.1"/>
    </source>
</evidence>
<feature type="transmembrane region" description="Helical" evidence="1">
    <location>
        <begin position="522"/>
        <end position="541"/>
    </location>
</feature>
<dbReference type="GO" id="GO:0005886">
    <property type="term" value="C:plasma membrane"/>
    <property type="evidence" value="ECO:0007669"/>
    <property type="project" value="TreeGrafter"/>
</dbReference>
<dbReference type="Proteomes" id="UP000295066">
    <property type="component" value="Unassembled WGS sequence"/>
</dbReference>
<dbReference type="SUPFAM" id="SSF82693">
    <property type="entry name" value="Multidrug efflux transporter AcrB pore domain, PN1, PN2, PC1 and PC2 subdomains"/>
    <property type="match status" value="3"/>
</dbReference>
<feature type="transmembrane region" description="Helical" evidence="1">
    <location>
        <begin position="853"/>
        <end position="880"/>
    </location>
</feature>
<dbReference type="Pfam" id="PF00873">
    <property type="entry name" value="ACR_tran"/>
    <property type="match status" value="1"/>
</dbReference>
<dbReference type="InterPro" id="IPR027463">
    <property type="entry name" value="AcrB_DN_DC_subdom"/>
</dbReference>